<dbReference type="PANTHER" id="PTHR33067">
    <property type="entry name" value="RNA-DIRECTED DNA POLYMERASE-RELATED"/>
    <property type="match status" value="1"/>
</dbReference>
<comment type="caution">
    <text evidence="1">The sequence shown here is derived from an EMBL/GenBank/DDBJ whole genome shotgun (WGS) entry which is preliminary data.</text>
</comment>
<keyword evidence="2" id="KW-1185">Reference proteome</keyword>
<name>A0ABQ4X7T3_9ASTR</name>
<reference evidence="1" key="2">
    <citation type="submission" date="2022-01" db="EMBL/GenBank/DDBJ databases">
        <authorList>
            <person name="Yamashiro T."/>
            <person name="Shiraishi A."/>
            <person name="Satake H."/>
            <person name="Nakayama K."/>
        </authorList>
    </citation>
    <scope>NUCLEOTIDE SEQUENCE</scope>
</reference>
<proteinExistence type="predicted"/>
<dbReference type="Proteomes" id="UP001151760">
    <property type="component" value="Unassembled WGS sequence"/>
</dbReference>
<dbReference type="EMBL" id="BQNB010009280">
    <property type="protein sequence ID" value="GJS61307.1"/>
    <property type="molecule type" value="Genomic_DNA"/>
</dbReference>
<gene>
    <name evidence="1" type="ORF">Tco_0656091</name>
</gene>
<dbReference type="SUPFAM" id="SSF50630">
    <property type="entry name" value="Acid proteases"/>
    <property type="match status" value="1"/>
</dbReference>
<evidence type="ECO:0000313" key="2">
    <source>
        <dbReference type="Proteomes" id="UP001151760"/>
    </source>
</evidence>
<reference evidence="1" key="1">
    <citation type="journal article" date="2022" name="Int. J. Mol. Sci.">
        <title>Draft Genome of Tanacetum Coccineum: Genomic Comparison of Closely Related Tanacetum-Family Plants.</title>
        <authorList>
            <person name="Yamashiro T."/>
            <person name="Shiraishi A."/>
            <person name="Nakayama K."/>
            <person name="Satake H."/>
        </authorList>
    </citation>
    <scope>NUCLEOTIDE SEQUENCE</scope>
</reference>
<dbReference type="PANTHER" id="PTHR33067:SF9">
    <property type="entry name" value="RNA-DIRECTED DNA POLYMERASE"/>
    <property type="match status" value="1"/>
</dbReference>
<evidence type="ECO:0000313" key="1">
    <source>
        <dbReference type="EMBL" id="GJS61307.1"/>
    </source>
</evidence>
<sequence length="299" mass="35779">MRNPALQRNLRISMEYPSSLNLRKKNTNDQLPTKESNPGHFMLPYTIGNFNFYAMADLGASVNVLPRNIFEYLKLTDLSETEMLVEMADMRKKEPLGIIKDILIKIDKFLFPSDFVILDQTPNSIVILRIPFLATIHAQVEDSVWSKRYLEWCNENSHHKKPRPRDYTFKEWVKFKKGHLDISKSIRKDLFRLWVIDRFTEALDPGENPIGRCLDEYRWVFHKEIKQLADEYEIKIRENGQILDEIWAKCKRARCKIKDWWYDYWYEDEEKTELGDEDYNPPKVHTFNLEARRQLSRPD</sequence>
<dbReference type="Gene3D" id="2.40.70.10">
    <property type="entry name" value="Acid Proteases"/>
    <property type="match status" value="1"/>
</dbReference>
<organism evidence="1 2">
    <name type="scientific">Tanacetum coccineum</name>
    <dbReference type="NCBI Taxonomy" id="301880"/>
    <lineage>
        <taxon>Eukaryota</taxon>
        <taxon>Viridiplantae</taxon>
        <taxon>Streptophyta</taxon>
        <taxon>Embryophyta</taxon>
        <taxon>Tracheophyta</taxon>
        <taxon>Spermatophyta</taxon>
        <taxon>Magnoliopsida</taxon>
        <taxon>eudicotyledons</taxon>
        <taxon>Gunneridae</taxon>
        <taxon>Pentapetalae</taxon>
        <taxon>asterids</taxon>
        <taxon>campanulids</taxon>
        <taxon>Asterales</taxon>
        <taxon>Asteraceae</taxon>
        <taxon>Asteroideae</taxon>
        <taxon>Anthemideae</taxon>
        <taxon>Anthemidinae</taxon>
        <taxon>Tanacetum</taxon>
    </lineage>
</organism>
<accession>A0ABQ4X7T3</accession>
<dbReference type="InterPro" id="IPR021109">
    <property type="entry name" value="Peptidase_aspartic_dom_sf"/>
</dbReference>
<protein>
    <submittedName>
        <fullName evidence="1">Mutator type transposase</fullName>
    </submittedName>
</protein>